<dbReference type="AlphaFoldDB" id="A0A1W5ZVI3"/>
<reference evidence="2 3" key="1">
    <citation type="submission" date="2017-04" db="EMBL/GenBank/DDBJ databases">
        <title>The whole genome sequencing and assembly of Halobacillus mangrovi strain.</title>
        <authorList>
            <person name="Lee S.-J."/>
            <person name="Park M.-K."/>
            <person name="Kim J.-Y."/>
            <person name="Lee Y.-J."/>
            <person name="Yi H."/>
            <person name="Bahn Y.-S."/>
            <person name="Kim J.F."/>
            <person name="Lee D.-W."/>
        </authorList>
    </citation>
    <scope>NUCLEOTIDE SEQUENCE [LARGE SCALE GENOMIC DNA]</scope>
    <source>
        <strain evidence="2 3">KTB 131</strain>
    </source>
</reference>
<dbReference type="SUPFAM" id="SSF51735">
    <property type="entry name" value="NAD(P)-binding Rossmann-fold domains"/>
    <property type="match status" value="1"/>
</dbReference>
<dbReference type="Gene3D" id="3.90.180.10">
    <property type="entry name" value="Medium-chain alcohol dehydrogenases, catalytic domain"/>
    <property type="match status" value="1"/>
</dbReference>
<dbReference type="EMBL" id="CP020772">
    <property type="protein sequence ID" value="ARI77342.1"/>
    <property type="molecule type" value="Genomic_DNA"/>
</dbReference>
<dbReference type="InterPro" id="IPR013149">
    <property type="entry name" value="ADH-like_C"/>
</dbReference>
<dbReference type="InterPro" id="IPR036291">
    <property type="entry name" value="NAD(P)-bd_dom_sf"/>
</dbReference>
<dbReference type="Pfam" id="PF08240">
    <property type="entry name" value="ADH_N"/>
    <property type="match status" value="1"/>
</dbReference>
<dbReference type="RefSeq" id="WP_085029812.1">
    <property type="nucleotide sequence ID" value="NZ_CP020772.1"/>
</dbReference>
<evidence type="ECO:0000259" key="1">
    <source>
        <dbReference type="SMART" id="SM00829"/>
    </source>
</evidence>
<dbReference type="Pfam" id="PF00107">
    <property type="entry name" value="ADH_zinc_N"/>
    <property type="match status" value="1"/>
</dbReference>
<dbReference type="OrthoDB" id="9787435at2"/>
<dbReference type="SUPFAM" id="SSF50129">
    <property type="entry name" value="GroES-like"/>
    <property type="match status" value="1"/>
</dbReference>
<dbReference type="InterPro" id="IPR013154">
    <property type="entry name" value="ADH-like_N"/>
</dbReference>
<feature type="domain" description="Enoyl reductase (ER)" evidence="1">
    <location>
        <begin position="11"/>
        <end position="328"/>
    </location>
</feature>
<protein>
    <submittedName>
        <fullName evidence="2">Alcohol dehydrogenase</fullName>
    </submittedName>
</protein>
<dbReference type="PANTHER" id="PTHR45033">
    <property type="match status" value="1"/>
</dbReference>
<dbReference type="GO" id="GO:0016491">
    <property type="term" value="F:oxidoreductase activity"/>
    <property type="evidence" value="ECO:0007669"/>
    <property type="project" value="InterPro"/>
</dbReference>
<name>A0A1W5ZVI3_9BACI</name>
<dbReference type="KEGG" id="hmn:HM131_11025"/>
<dbReference type="PANTHER" id="PTHR45033:SF3">
    <property type="entry name" value="DEHYDROGENASE, PUTATIVE (AFU_ORTHOLOGUE AFUA_2G13270)-RELATED"/>
    <property type="match status" value="1"/>
</dbReference>
<dbReference type="SMART" id="SM00829">
    <property type="entry name" value="PKS_ER"/>
    <property type="match status" value="1"/>
</dbReference>
<accession>A0A1W5ZVI3</accession>
<dbReference type="InterPro" id="IPR052711">
    <property type="entry name" value="Zinc_ADH-like"/>
</dbReference>
<dbReference type="CDD" id="cd08276">
    <property type="entry name" value="MDR7"/>
    <property type="match status" value="1"/>
</dbReference>
<evidence type="ECO:0000313" key="2">
    <source>
        <dbReference type="EMBL" id="ARI77342.1"/>
    </source>
</evidence>
<dbReference type="InterPro" id="IPR011032">
    <property type="entry name" value="GroES-like_sf"/>
</dbReference>
<dbReference type="STRING" id="402384.HM131_11025"/>
<gene>
    <name evidence="2" type="ORF">HM131_11025</name>
</gene>
<dbReference type="Proteomes" id="UP000192527">
    <property type="component" value="Chromosome"/>
</dbReference>
<dbReference type="InterPro" id="IPR020843">
    <property type="entry name" value="ER"/>
</dbReference>
<evidence type="ECO:0000313" key="3">
    <source>
        <dbReference type="Proteomes" id="UP000192527"/>
    </source>
</evidence>
<keyword evidence="3" id="KW-1185">Reference proteome</keyword>
<dbReference type="Gene3D" id="3.40.50.720">
    <property type="entry name" value="NAD(P)-binding Rossmann-like Domain"/>
    <property type="match status" value="1"/>
</dbReference>
<proteinExistence type="predicted"/>
<organism evidence="2 3">
    <name type="scientific">Halobacillus mangrovi</name>
    <dbReference type="NCBI Taxonomy" id="402384"/>
    <lineage>
        <taxon>Bacteria</taxon>
        <taxon>Bacillati</taxon>
        <taxon>Bacillota</taxon>
        <taxon>Bacilli</taxon>
        <taxon>Bacillales</taxon>
        <taxon>Bacillaceae</taxon>
        <taxon>Halobacillus</taxon>
    </lineage>
</organism>
<sequence>MRAIVHEAKNGFEGLKVQEVEKPRLGDKDVIVKVHTAGMNRRDIAVVTKRHKAEDPALIPGSDAAGVIEAVGESVTKFQTGEEVVINPGLGWQEKSDAPPKGFEIVGLPDHGTFGEYYKCTEDHVEKKPSHLNFEEAGVLSLAALTAYRALVTRGQVKAGETVMLPGIGSGVLTFALKFAKAKGARVIVTSRSDEKLKEALSLGADRAINTNSNWNEELLDETVDLLIESIGEATFEKSLHIIRKGGTIVTFGATTNDEVKINIREFFYGQYNLLGTTMGSAEEFREMLSFLEEHKIKPQLDQLFKLEEYREAFEYLQETKNFGKIGFKLQD</sequence>